<dbReference type="GO" id="GO:0016787">
    <property type="term" value="F:hydrolase activity"/>
    <property type="evidence" value="ECO:0007669"/>
    <property type="project" value="UniProtKB-KW"/>
</dbReference>
<dbReference type="EMBL" id="QYUP01000093">
    <property type="protein sequence ID" value="RJG17880.1"/>
    <property type="molecule type" value="Genomic_DNA"/>
</dbReference>
<keyword evidence="1" id="KW-0378">Hydrolase</keyword>
<keyword evidence="3" id="KW-1185">Reference proteome</keyword>
<sequence length="764" mass="84744">MWYRYRTRAAIFENFPSQGTLMNKFFYCQPKVHLLAVAVCCAAMSIVPAPGAHAQPAAAVKPAAAVNQADSPAQVLDLMQRVADWQLAHPSTHPEDDWTQAVGDAGMMALVGISGERRYRDAMVAIGERNEWQLGPRIYHADDHIVGQTYAELYLQMREPKMIAAMRARFDEVLANPHDGELRWDAPEVMDRWAWCDALFMAPPAYARLTAATGDERYLEFAIRQWWKTSDFLYDKNEHLYFRDSRFLKSREANGRKVFWGRGNGWVMGGLVRMLQYIPTHHKERARFVQQFTEMANKLLELQQSDGMWRASLLDPGSYPLQETSGTALYAYALTYGVNQGLLDPVRFGPAVRKAWKSLVANVDAGGKLTHVQPIGEDPKAFNANATEVYGVGAFLLAGSEYYRMLALNGTQPVVVKVQNDSALHRADESVEAPVHGDVVVMDAASSRILPSQGLEGKVLFQATAAPRETRTYLLLPRRALPAVPPVDTKVHARFVSERLDDFAWESDRIAHRVYGPAIMREPKEMLVSSGIDVWSKRTRGLVIDKWYAGGDYHADHGEGLDFYKVGKARGCGGLGIYDGRQLHTSANFSKWKVLANGPLRAVFELSYDSWDAGGRQVAELRRVSIDAGSNFSRVESQFAAQGRPLDIGIGIAQRGAGGDYREAVNWMSYWEPAHGNDGSIGCAIVRPGARYTEHGGNYLALGKAQPGRSFVYHLGAGWSKSGDFPDAAAWEKYVKEYAARIVNPLRVEGAAGRPVASATKPAK</sequence>
<dbReference type="InterPro" id="IPR052043">
    <property type="entry name" value="PolySaccharide_Degr_Enz"/>
</dbReference>
<dbReference type="Proteomes" id="UP000284006">
    <property type="component" value="Unassembled WGS sequence"/>
</dbReference>
<evidence type="ECO:0000313" key="2">
    <source>
        <dbReference type="EMBL" id="RJG17880.1"/>
    </source>
</evidence>
<dbReference type="PANTHER" id="PTHR33886:SF8">
    <property type="entry name" value="UNSATURATED RHAMNOGALACTURONAN HYDROLASE (EUROFUNG)"/>
    <property type="match status" value="1"/>
</dbReference>
<proteinExistence type="predicted"/>
<accession>A0A418XY07</accession>
<dbReference type="PANTHER" id="PTHR33886">
    <property type="entry name" value="UNSATURATED RHAMNOGALACTURONAN HYDROLASE (EUROFUNG)"/>
    <property type="match status" value="1"/>
</dbReference>
<name>A0A418XY07_9BURK</name>
<reference evidence="2 3" key="1">
    <citation type="submission" date="2018-09" db="EMBL/GenBank/DDBJ databases">
        <authorList>
            <person name="Zhu H."/>
        </authorList>
    </citation>
    <scope>NUCLEOTIDE SEQUENCE [LARGE SCALE GENOMIC DNA]</scope>
    <source>
        <strain evidence="2 3">K1S02-61</strain>
    </source>
</reference>
<dbReference type="AlphaFoldDB" id="A0A418XY07"/>
<dbReference type="SUPFAM" id="SSF48208">
    <property type="entry name" value="Six-hairpin glycosidases"/>
    <property type="match status" value="1"/>
</dbReference>
<evidence type="ECO:0000313" key="3">
    <source>
        <dbReference type="Proteomes" id="UP000284006"/>
    </source>
</evidence>
<evidence type="ECO:0000256" key="1">
    <source>
        <dbReference type="ARBA" id="ARBA00022801"/>
    </source>
</evidence>
<gene>
    <name evidence="2" type="ORF">D3872_09920</name>
</gene>
<comment type="caution">
    <text evidence="2">The sequence shown here is derived from an EMBL/GenBank/DDBJ whole genome shotgun (WGS) entry which is preliminary data.</text>
</comment>
<dbReference type="OrthoDB" id="258246at2"/>
<dbReference type="Pfam" id="PF07470">
    <property type="entry name" value="Glyco_hydro_88"/>
    <property type="match status" value="1"/>
</dbReference>
<dbReference type="Pfam" id="PF16153">
    <property type="entry name" value="DUF4861"/>
    <property type="match status" value="1"/>
</dbReference>
<dbReference type="InterPro" id="IPR012341">
    <property type="entry name" value="6hp_glycosidase-like_sf"/>
</dbReference>
<dbReference type="InterPro" id="IPR032342">
    <property type="entry name" value="DUF4861"/>
</dbReference>
<protein>
    <submittedName>
        <fullName evidence="2">DUF4861 domain-containing protein</fullName>
    </submittedName>
</protein>
<organism evidence="2 3">
    <name type="scientific">Massilia cavernae</name>
    <dbReference type="NCBI Taxonomy" id="2320864"/>
    <lineage>
        <taxon>Bacteria</taxon>
        <taxon>Pseudomonadati</taxon>
        <taxon>Pseudomonadota</taxon>
        <taxon>Betaproteobacteria</taxon>
        <taxon>Burkholderiales</taxon>
        <taxon>Oxalobacteraceae</taxon>
        <taxon>Telluria group</taxon>
        <taxon>Massilia</taxon>
    </lineage>
</organism>
<dbReference type="InterPro" id="IPR010905">
    <property type="entry name" value="Glyco_hydro_88"/>
</dbReference>
<dbReference type="GO" id="GO:0005975">
    <property type="term" value="P:carbohydrate metabolic process"/>
    <property type="evidence" value="ECO:0007669"/>
    <property type="project" value="InterPro"/>
</dbReference>
<dbReference type="InterPro" id="IPR008928">
    <property type="entry name" value="6-hairpin_glycosidase_sf"/>
</dbReference>
<dbReference type="Gene3D" id="1.50.10.10">
    <property type="match status" value="1"/>
</dbReference>